<keyword evidence="2" id="KW-1133">Transmembrane helix</keyword>
<keyword evidence="2" id="KW-0812">Transmembrane</keyword>
<dbReference type="EMBL" id="KN880445">
    <property type="protein sequence ID" value="KIY72232.1"/>
    <property type="molecule type" value="Genomic_DNA"/>
</dbReference>
<dbReference type="Pfam" id="PF20153">
    <property type="entry name" value="DUF6535"/>
    <property type="match status" value="1"/>
</dbReference>
<evidence type="ECO:0000313" key="5">
    <source>
        <dbReference type="Proteomes" id="UP000054007"/>
    </source>
</evidence>
<feature type="transmembrane region" description="Helical" evidence="2">
    <location>
        <begin position="156"/>
        <end position="175"/>
    </location>
</feature>
<dbReference type="OrthoDB" id="3185525at2759"/>
<feature type="transmembrane region" description="Helical" evidence="2">
    <location>
        <begin position="212"/>
        <end position="234"/>
    </location>
</feature>
<feature type="domain" description="DUF6535" evidence="3">
    <location>
        <begin position="60"/>
        <end position="236"/>
    </location>
</feature>
<reference evidence="4 5" key="1">
    <citation type="journal article" date="2015" name="Fungal Genet. Biol.">
        <title>Evolution of novel wood decay mechanisms in Agaricales revealed by the genome sequences of Fistulina hepatica and Cylindrobasidium torrendii.</title>
        <authorList>
            <person name="Floudas D."/>
            <person name="Held B.W."/>
            <person name="Riley R."/>
            <person name="Nagy L.G."/>
            <person name="Koehler G."/>
            <person name="Ransdell A.S."/>
            <person name="Younus H."/>
            <person name="Chow J."/>
            <person name="Chiniquy J."/>
            <person name="Lipzen A."/>
            <person name="Tritt A."/>
            <person name="Sun H."/>
            <person name="Haridas S."/>
            <person name="LaButti K."/>
            <person name="Ohm R.A."/>
            <person name="Kues U."/>
            <person name="Blanchette R.A."/>
            <person name="Grigoriev I.V."/>
            <person name="Minto R.E."/>
            <person name="Hibbett D.S."/>
        </authorList>
    </citation>
    <scope>NUCLEOTIDE SEQUENCE [LARGE SCALE GENOMIC DNA]</scope>
    <source>
        <strain evidence="4 5">FP15055 ss-10</strain>
    </source>
</reference>
<accession>A0A0D7BP91</accession>
<dbReference type="AlphaFoldDB" id="A0A0D7BP91"/>
<feature type="region of interest" description="Disordered" evidence="1">
    <location>
        <begin position="534"/>
        <end position="569"/>
    </location>
</feature>
<evidence type="ECO:0000256" key="2">
    <source>
        <dbReference type="SAM" id="Phobius"/>
    </source>
</evidence>
<gene>
    <name evidence="4" type="ORF">CYLTODRAFT_54650</name>
</gene>
<name>A0A0D7BP91_9AGAR</name>
<feature type="transmembrane region" description="Helical" evidence="2">
    <location>
        <begin position="240"/>
        <end position="267"/>
    </location>
</feature>
<keyword evidence="2" id="KW-0472">Membrane</keyword>
<organism evidence="4 5">
    <name type="scientific">Cylindrobasidium torrendii FP15055 ss-10</name>
    <dbReference type="NCBI Taxonomy" id="1314674"/>
    <lineage>
        <taxon>Eukaryota</taxon>
        <taxon>Fungi</taxon>
        <taxon>Dikarya</taxon>
        <taxon>Basidiomycota</taxon>
        <taxon>Agaricomycotina</taxon>
        <taxon>Agaricomycetes</taxon>
        <taxon>Agaricomycetidae</taxon>
        <taxon>Agaricales</taxon>
        <taxon>Marasmiineae</taxon>
        <taxon>Physalacriaceae</taxon>
        <taxon>Cylindrobasidium</taxon>
    </lineage>
</organism>
<dbReference type="InterPro" id="IPR045338">
    <property type="entry name" value="DUF6535"/>
</dbReference>
<feature type="compositionally biased region" description="Low complexity" evidence="1">
    <location>
        <begin position="558"/>
        <end position="569"/>
    </location>
</feature>
<protein>
    <recommendedName>
        <fullName evidence="3">DUF6535 domain-containing protein</fullName>
    </recommendedName>
</protein>
<evidence type="ECO:0000313" key="4">
    <source>
        <dbReference type="EMBL" id="KIY72232.1"/>
    </source>
</evidence>
<dbReference type="Proteomes" id="UP000054007">
    <property type="component" value="Unassembled WGS sequence"/>
</dbReference>
<keyword evidence="5" id="KW-1185">Reference proteome</keyword>
<proteinExistence type="predicted"/>
<sequence>MDDSPALDAKLKPRRSLQTARVGAQKTKDSQPTPIGKYDYEGLYPPDERYHELDQYARVWRVYNDEANEFDDDFVEVAEHSLNIILLLAGLFGSSLTSLLGTIIDRLRPDYALLTVNLLVEISELQRAGSWNMTADDIPYADLRTEISQTDVWTNGLWFTSLILSMLTALLCVLAKQWLHQYNSLIKGSPRERAFIRHKRYQSLKTWKVREIIGFLPTLLHTSLAIFLVGLVLYLFDLNWNIAVCVTTLCAPMITFYFAAGIMPLFYPYCQYRTQLSDFMFEAARALLRISPKTVQQAERASVSEKTIGEGEIFHDTVVEALRWLNNTTDSLQAGRIIKKACGALLPPSKPTEKDSAFYRLLSEAGPKPSAHWKDPRLSLDDVESFMRADSILRCQPAFASQLGKHTQDAVVFVDDDINLAYTLAALGISSSFEIDRDIKVLSPRQALGMLVTNYPAPSAPVLPLHIWRKLLLVSDWEVPSSSPPPAGGLDALIQDARGAEVRQPPEKGLGRPISLVEFLHPYLAKCEWFHQTTPKESPSNTRPPVIGIQDPTHTQHHTTPLPEDTSLWSGIRRRLRSGGLQHPGDIESGDLRHFPDVVALTMSRCWKQLDRRGSDAHGIQTI</sequence>
<feature type="compositionally biased region" description="Polar residues" evidence="1">
    <location>
        <begin position="534"/>
        <end position="543"/>
    </location>
</feature>
<evidence type="ECO:0000256" key="1">
    <source>
        <dbReference type="SAM" id="MobiDB-lite"/>
    </source>
</evidence>
<feature type="region of interest" description="Disordered" evidence="1">
    <location>
        <begin position="1"/>
        <end position="39"/>
    </location>
</feature>
<feature type="transmembrane region" description="Helical" evidence="2">
    <location>
        <begin position="84"/>
        <end position="104"/>
    </location>
</feature>
<evidence type="ECO:0000259" key="3">
    <source>
        <dbReference type="Pfam" id="PF20153"/>
    </source>
</evidence>